<feature type="transmembrane region" description="Helical" evidence="1">
    <location>
        <begin position="41"/>
        <end position="60"/>
    </location>
</feature>
<evidence type="ECO:0000256" key="1">
    <source>
        <dbReference type="SAM" id="Phobius"/>
    </source>
</evidence>
<protein>
    <submittedName>
        <fullName evidence="2">Uncharacterized protein</fullName>
    </submittedName>
</protein>
<keyword evidence="3" id="KW-1185">Reference proteome</keyword>
<dbReference type="EMBL" id="CAAALY010008277">
    <property type="protein sequence ID" value="VEL10183.1"/>
    <property type="molecule type" value="Genomic_DNA"/>
</dbReference>
<name>A0A3S5CI54_9PLAT</name>
<organism evidence="2 3">
    <name type="scientific">Protopolystoma xenopodis</name>
    <dbReference type="NCBI Taxonomy" id="117903"/>
    <lineage>
        <taxon>Eukaryota</taxon>
        <taxon>Metazoa</taxon>
        <taxon>Spiralia</taxon>
        <taxon>Lophotrochozoa</taxon>
        <taxon>Platyhelminthes</taxon>
        <taxon>Monogenea</taxon>
        <taxon>Polyopisthocotylea</taxon>
        <taxon>Polystomatidea</taxon>
        <taxon>Polystomatidae</taxon>
        <taxon>Protopolystoma</taxon>
    </lineage>
</organism>
<sequence>MINCALSHKDKSLAWHTSEVDIHLTQVVRRADLSNERTSPLPYFFMATFVLALFLCSSSYQRLALTNRLYAKLVLPNRIICRFYPNCSRLGCPFYHPSFPTPLSTSGATTAASTLASPPASGTSQSQTTAVVTSRLKWVAPGKTGSVQLSKVVDTGQNALRVEQ</sequence>
<comment type="caution">
    <text evidence="2">The sequence shown here is derived from an EMBL/GenBank/DDBJ whole genome shotgun (WGS) entry which is preliminary data.</text>
</comment>
<keyword evidence="1" id="KW-0812">Transmembrane</keyword>
<keyword evidence="1" id="KW-1133">Transmembrane helix</keyword>
<evidence type="ECO:0000313" key="3">
    <source>
        <dbReference type="Proteomes" id="UP000784294"/>
    </source>
</evidence>
<dbReference type="Gene3D" id="4.10.1000.30">
    <property type="match status" value="1"/>
</dbReference>
<evidence type="ECO:0000313" key="2">
    <source>
        <dbReference type="EMBL" id="VEL10183.1"/>
    </source>
</evidence>
<keyword evidence="1" id="KW-0472">Membrane</keyword>
<accession>A0A3S5CI54</accession>
<dbReference type="AlphaFoldDB" id="A0A3S5CI54"/>
<dbReference type="Proteomes" id="UP000784294">
    <property type="component" value="Unassembled WGS sequence"/>
</dbReference>
<reference evidence="2" key="1">
    <citation type="submission" date="2018-11" db="EMBL/GenBank/DDBJ databases">
        <authorList>
            <consortium name="Pathogen Informatics"/>
        </authorList>
    </citation>
    <scope>NUCLEOTIDE SEQUENCE</scope>
</reference>
<dbReference type="OrthoDB" id="5589010at2759"/>
<gene>
    <name evidence="2" type="ORF">PXEA_LOCUS3623</name>
</gene>
<proteinExistence type="predicted"/>